<keyword evidence="3" id="KW-1185">Reference proteome</keyword>
<evidence type="ECO:0000313" key="4">
    <source>
        <dbReference type="RefSeq" id="XP_015189858.1"/>
    </source>
</evidence>
<dbReference type="PROSITE" id="PS51998">
    <property type="entry name" value="DEK_C"/>
    <property type="match status" value="1"/>
</dbReference>
<feature type="compositionally biased region" description="Acidic residues" evidence="1">
    <location>
        <begin position="74"/>
        <end position="92"/>
    </location>
</feature>
<feature type="compositionally biased region" description="Basic and acidic residues" evidence="1">
    <location>
        <begin position="132"/>
        <end position="150"/>
    </location>
</feature>
<dbReference type="Proteomes" id="UP000694924">
    <property type="component" value="Unplaced"/>
</dbReference>
<dbReference type="GeneID" id="107073680"/>
<dbReference type="SUPFAM" id="SSF109715">
    <property type="entry name" value="DEK C-terminal domain"/>
    <property type="match status" value="1"/>
</dbReference>
<proteinExistence type="predicted"/>
<dbReference type="RefSeq" id="XP_015189858.1">
    <property type="nucleotide sequence ID" value="XM_015334372.1"/>
</dbReference>
<feature type="compositionally biased region" description="Basic and acidic residues" evidence="1">
    <location>
        <begin position="61"/>
        <end position="70"/>
    </location>
</feature>
<organism evidence="3 4">
    <name type="scientific">Polistes dominula</name>
    <name type="common">European paper wasp</name>
    <name type="synonym">Vespa dominula</name>
    <dbReference type="NCBI Taxonomy" id="743375"/>
    <lineage>
        <taxon>Eukaryota</taxon>
        <taxon>Metazoa</taxon>
        <taxon>Ecdysozoa</taxon>
        <taxon>Arthropoda</taxon>
        <taxon>Hexapoda</taxon>
        <taxon>Insecta</taxon>
        <taxon>Pterygota</taxon>
        <taxon>Neoptera</taxon>
        <taxon>Endopterygota</taxon>
        <taxon>Hymenoptera</taxon>
        <taxon>Apocrita</taxon>
        <taxon>Aculeata</taxon>
        <taxon>Vespoidea</taxon>
        <taxon>Vespidae</taxon>
        <taxon>Polistinae</taxon>
        <taxon>Polistini</taxon>
        <taxon>Polistes</taxon>
    </lineage>
</organism>
<reference evidence="4" key="1">
    <citation type="submission" date="2025-08" db="UniProtKB">
        <authorList>
            <consortium name="RefSeq"/>
        </authorList>
    </citation>
    <scope>IDENTIFICATION</scope>
    <source>
        <tissue evidence="4">Whole body</tissue>
    </source>
</reference>
<feature type="region of interest" description="Disordered" evidence="1">
    <location>
        <begin position="57"/>
        <end position="155"/>
    </location>
</feature>
<evidence type="ECO:0000259" key="2">
    <source>
        <dbReference type="PROSITE" id="PS51998"/>
    </source>
</evidence>
<name>A0ABM1JBM0_POLDO</name>
<feature type="domain" description="DEK-C" evidence="2">
    <location>
        <begin position="3"/>
        <end position="58"/>
    </location>
</feature>
<protein>
    <submittedName>
        <fullName evidence="4">Glutamic acid-rich protein-like</fullName>
    </submittedName>
</protein>
<dbReference type="InterPro" id="IPR014876">
    <property type="entry name" value="DEK_C"/>
</dbReference>
<evidence type="ECO:0000256" key="1">
    <source>
        <dbReference type="SAM" id="MobiDB-lite"/>
    </source>
</evidence>
<sequence length="222" mass="25265">MTDISKDEVRREVTAILKDEDLITMLTEKVRQRIEKKLDVDLTARREEVDDLVIQCLQKNQDGEKERNKAASEGSDDREDEEEEDSEEEEREEEKKPERRSPTKKTSSKRKEDSSASKESVSDSEINEDWDENRKAPGSGDKKGGDKDKGGGYTSAITLSPEVVIRDKNRQNIAKWPLPSSKWVKALNNKIFVVLVDTTTKFRLMPSRSILSVPSTGEKPQI</sequence>
<evidence type="ECO:0000313" key="3">
    <source>
        <dbReference type="Proteomes" id="UP000694924"/>
    </source>
</evidence>
<accession>A0ABM1JBM0</accession>
<gene>
    <name evidence="4" type="primary">LOC107073680</name>
</gene>
<dbReference type="Pfam" id="PF08766">
    <property type="entry name" value="DEK_C"/>
    <property type="match status" value="1"/>
</dbReference>